<organism evidence="5 6">
    <name type="scientific">Mesohalobacter halotolerans</name>
    <dbReference type="NCBI Taxonomy" id="1883405"/>
    <lineage>
        <taxon>Bacteria</taxon>
        <taxon>Pseudomonadati</taxon>
        <taxon>Bacteroidota</taxon>
        <taxon>Flavobacteriia</taxon>
        <taxon>Flavobacteriales</taxon>
        <taxon>Flavobacteriaceae</taxon>
        <taxon>Mesohalobacter</taxon>
    </lineage>
</organism>
<feature type="coiled-coil region" evidence="2">
    <location>
        <begin position="227"/>
        <end position="254"/>
    </location>
</feature>
<gene>
    <name evidence="5" type="ORF">FCN74_00705</name>
</gene>
<evidence type="ECO:0000256" key="2">
    <source>
        <dbReference type="SAM" id="Coils"/>
    </source>
</evidence>
<accession>A0A4V6ALI6</accession>
<dbReference type="Gene3D" id="2.40.160.20">
    <property type="match status" value="1"/>
</dbReference>
<dbReference type="Pfam" id="PF00691">
    <property type="entry name" value="OmpA"/>
    <property type="match status" value="1"/>
</dbReference>
<comment type="caution">
    <text evidence="5">The sequence shown here is derived from an EMBL/GenBank/DDBJ whole genome shotgun (WGS) entry which is preliminary data.</text>
</comment>
<dbReference type="InterPro" id="IPR050330">
    <property type="entry name" value="Bact_OuterMem_StrucFunc"/>
</dbReference>
<dbReference type="Gene3D" id="3.30.1330.60">
    <property type="entry name" value="OmpA-like domain"/>
    <property type="match status" value="1"/>
</dbReference>
<dbReference type="InterPro" id="IPR011250">
    <property type="entry name" value="OMP/PagP_B-barrel"/>
</dbReference>
<dbReference type="GO" id="GO:0005509">
    <property type="term" value="F:calcium ion binding"/>
    <property type="evidence" value="ECO:0007669"/>
    <property type="project" value="InterPro"/>
</dbReference>
<keyword evidence="1" id="KW-0472">Membrane</keyword>
<evidence type="ECO:0000256" key="3">
    <source>
        <dbReference type="SAM" id="SignalP"/>
    </source>
</evidence>
<name>A0A4V6ALI6_9FLAO</name>
<dbReference type="OrthoDB" id="1522982at2"/>
<keyword evidence="2" id="KW-0175">Coiled coil</keyword>
<proteinExistence type="predicted"/>
<dbReference type="InterPro" id="IPR028974">
    <property type="entry name" value="TSP_type-3_rpt"/>
</dbReference>
<dbReference type="SUPFAM" id="SSF56925">
    <property type="entry name" value="OMPA-like"/>
    <property type="match status" value="1"/>
</dbReference>
<dbReference type="GO" id="GO:0016020">
    <property type="term" value="C:membrane"/>
    <property type="evidence" value="ECO:0007669"/>
    <property type="project" value="UniProtKB-UniRule"/>
</dbReference>
<dbReference type="PANTHER" id="PTHR30329:SF21">
    <property type="entry name" value="LIPOPROTEIN YIAD-RELATED"/>
    <property type="match status" value="1"/>
</dbReference>
<dbReference type="PANTHER" id="PTHR30329">
    <property type="entry name" value="STATOR ELEMENT OF FLAGELLAR MOTOR COMPLEX"/>
    <property type="match status" value="1"/>
</dbReference>
<protein>
    <submittedName>
        <fullName evidence="5">OmpA family protein</fullName>
    </submittedName>
</protein>
<reference evidence="5 6" key="1">
    <citation type="submission" date="2019-04" db="EMBL/GenBank/DDBJ databases">
        <title>Psychroflexus halotolerans sp. nov., isolated from a marine solar saltern.</title>
        <authorList>
            <person name="Feng X."/>
        </authorList>
    </citation>
    <scope>NUCLEOTIDE SEQUENCE [LARGE SCALE GENOMIC DNA]</scope>
    <source>
        <strain evidence="5 6">WDS2C27</strain>
    </source>
</reference>
<dbReference type="EMBL" id="SWMU01000001">
    <property type="protein sequence ID" value="TKS56975.1"/>
    <property type="molecule type" value="Genomic_DNA"/>
</dbReference>
<dbReference type="InterPro" id="IPR006665">
    <property type="entry name" value="OmpA-like"/>
</dbReference>
<evidence type="ECO:0000313" key="6">
    <source>
        <dbReference type="Proteomes" id="UP000306552"/>
    </source>
</evidence>
<evidence type="ECO:0000256" key="1">
    <source>
        <dbReference type="PROSITE-ProRule" id="PRU00473"/>
    </source>
</evidence>
<dbReference type="CDD" id="cd07185">
    <property type="entry name" value="OmpA_C-like"/>
    <property type="match status" value="1"/>
</dbReference>
<feature type="domain" description="OmpA-like" evidence="4">
    <location>
        <begin position="316"/>
        <end position="429"/>
    </location>
</feature>
<dbReference type="SUPFAM" id="SSF103088">
    <property type="entry name" value="OmpA-like"/>
    <property type="match status" value="1"/>
</dbReference>
<dbReference type="PROSITE" id="PS51123">
    <property type="entry name" value="OMPA_2"/>
    <property type="match status" value="1"/>
</dbReference>
<dbReference type="Proteomes" id="UP000306552">
    <property type="component" value="Unassembled WGS sequence"/>
</dbReference>
<keyword evidence="3" id="KW-0732">Signal</keyword>
<dbReference type="AlphaFoldDB" id="A0A4V6ALI6"/>
<feature type="chain" id="PRO_5020979416" evidence="3">
    <location>
        <begin position="21"/>
        <end position="429"/>
    </location>
</feature>
<evidence type="ECO:0000259" key="4">
    <source>
        <dbReference type="PROSITE" id="PS51123"/>
    </source>
</evidence>
<dbReference type="InterPro" id="IPR036737">
    <property type="entry name" value="OmpA-like_sf"/>
</dbReference>
<feature type="signal peptide" evidence="3">
    <location>
        <begin position="1"/>
        <end position="20"/>
    </location>
</feature>
<evidence type="ECO:0000313" key="5">
    <source>
        <dbReference type="EMBL" id="TKS56975.1"/>
    </source>
</evidence>
<sequence length="429" mass="46915">MKKITFYTLALVVFTQFGFAQDDMNVDTPEDYNKWSVDAGLGLVKAFTPFTGGYKTAEFGDLSYNLSVRYMFNEKFGLKVGGFYSQLENSGGSTPFETRLTTFTGEAVVGLGSILNFNEFADWLNVLGHAGVQVSSFNFDDAITSSDNDNTIGLVAGLTPQVKLSDRVALFADLSVIANAKHNAGIDGNPRPTRRDFDGFVAMASAGVTFYLGSNDKHADWVDNYSAKVFGERITQLENELDEIQNGMMDTDRDGVPDYLDREPNTVAGVAVNTKGESIDQNKNGIPDELETALDENYVSKAYASDAMSADGSSIVKSLANEGMINVYFQFDSTQPEYYSVNAIFQIVKFMKANPGSEAVLTGYADEIGNSEYNTTLSENRAKRVYDVVIAAGIDADRLSYKAGGIDNSVSKDSETARQMVRRVTFELK</sequence>
<dbReference type="RefSeq" id="WP_138930679.1">
    <property type="nucleotide sequence ID" value="NZ_SWMU01000001.1"/>
</dbReference>
<dbReference type="SUPFAM" id="SSF103647">
    <property type="entry name" value="TSP type-3 repeat"/>
    <property type="match status" value="1"/>
</dbReference>
<keyword evidence="6" id="KW-1185">Reference proteome</keyword>